<evidence type="ECO:0000313" key="2">
    <source>
        <dbReference type="Proteomes" id="UP001060215"/>
    </source>
</evidence>
<proteinExistence type="predicted"/>
<comment type="caution">
    <text evidence="1">The sequence shown here is derived from an EMBL/GenBank/DDBJ whole genome shotgun (WGS) entry which is preliminary data.</text>
</comment>
<reference evidence="1 2" key="1">
    <citation type="journal article" date="2022" name="Plant J.">
        <title>Chromosome-level genome of Camellia lanceoleosa provides a valuable resource for understanding genome evolution and self-incompatibility.</title>
        <authorList>
            <person name="Gong W."/>
            <person name="Xiao S."/>
            <person name="Wang L."/>
            <person name="Liao Z."/>
            <person name="Chang Y."/>
            <person name="Mo W."/>
            <person name="Hu G."/>
            <person name="Li W."/>
            <person name="Zhao G."/>
            <person name="Zhu H."/>
            <person name="Hu X."/>
            <person name="Ji K."/>
            <person name="Xiang X."/>
            <person name="Song Q."/>
            <person name="Yuan D."/>
            <person name="Jin S."/>
            <person name="Zhang L."/>
        </authorList>
    </citation>
    <scope>NUCLEOTIDE SEQUENCE [LARGE SCALE GENOMIC DNA]</scope>
    <source>
        <strain evidence="1">SQ_2022a</strain>
    </source>
</reference>
<gene>
    <name evidence="1" type="ORF">LOK49_LG02G01586</name>
</gene>
<accession>A0ACC0INY2</accession>
<dbReference type="Proteomes" id="UP001060215">
    <property type="component" value="Chromosome 3"/>
</dbReference>
<protein>
    <submittedName>
        <fullName evidence="1">Cyclin-B3-1</fullName>
    </submittedName>
</protein>
<evidence type="ECO:0000313" key="1">
    <source>
        <dbReference type="EMBL" id="KAI8026184.1"/>
    </source>
</evidence>
<keyword evidence="2" id="KW-1185">Reference proteome</keyword>
<sequence>MVAVKGNSSTLLNQDKDRGTGTHKSVGVKNFKVYSENDKVKVRGGDSINTQCNGTSRESLKLPGRKSIPLNKGVTQTNASVSKGGPKILEKSKAKRDSSIKINVGRKVLADVSNLRGNFLRTEVHDGSKPLKGKSERSTFSQCVSTDSSTRNASSLSSDRIMGKVRENTRQAVAGYLPLKRVKPKVGRKVMPQVSNARSNLWRNRASDGFIIMASKSQPKVDTQAFSRKSVKPIVKTTQSVSGIKMTLKPKCTAGVKKSTAVAAISCKGKDEVVTFLSENSAFAPHGQPAQREVPSDCKSNVGTNVSDSIDTKKSDRRKSFTSLLMARSKLLEGHAVVMKRESLPSIYDACNHLEVAEYVDEIYQYYWTMEAQNQSLVNYMAIQTEITPEMRGILINWLIEVHLKFDLMQETLYLTVTLLDQYLSLVTIKKNEMQLVGLTALLLASKYEDFWHPRVLDLISISVESYTRDQMLGMEKAMLKKLKFRLNAPTPYMFMLRFLKASQSDTKLEHLAFYLIELCLVEYEALKFKSSLLCASSIYVARCTLQKTPGWTPLLANHARYEESQIRDCAEMVLKLHKAAKTARLNVTFEKYTRLDYSGAATIKPLNRLPPLN</sequence>
<dbReference type="EMBL" id="CM045760">
    <property type="protein sequence ID" value="KAI8026184.1"/>
    <property type="molecule type" value="Genomic_DNA"/>
</dbReference>
<organism evidence="1 2">
    <name type="scientific">Camellia lanceoleosa</name>
    <dbReference type="NCBI Taxonomy" id="1840588"/>
    <lineage>
        <taxon>Eukaryota</taxon>
        <taxon>Viridiplantae</taxon>
        <taxon>Streptophyta</taxon>
        <taxon>Embryophyta</taxon>
        <taxon>Tracheophyta</taxon>
        <taxon>Spermatophyta</taxon>
        <taxon>Magnoliopsida</taxon>
        <taxon>eudicotyledons</taxon>
        <taxon>Gunneridae</taxon>
        <taxon>Pentapetalae</taxon>
        <taxon>asterids</taxon>
        <taxon>Ericales</taxon>
        <taxon>Theaceae</taxon>
        <taxon>Camellia</taxon>
    </lineage>
</organism>
<name>A0ACC0INY2_9ERIC</name>